<sequence length="454" mass="53190">MNVSGKTKDNDKARMNLALYFRRKDLKLKSGANGKLLKPKANSTLTVDQTKLVCQWIKDQRMSDGYSSKLVRCANVDKGTMHGMKSHDCHVFVECLLPFAFSSLLPHVLNPLIEISHFFKDLCSTTLMEDDLSRMEQNIPFILCKLERIFPPGFFDSMEHLPIHLAYEARLGGPVQYKWMYPFESSFLQSLSNASIRNLHANFPTWFQEQVINEPTNVRNQHLNDLLYGLMSYVKEWHTYFVNGYKFHTQAWTEGKKMINRMVHVKGLTEGTPDDFYGVIQHIYELEYNTTSYPKQVVLFYCHWFDPTSRGTRVDPKYDIMEIRTDRSYNLFEPFISEHNVRQVYYVPYLETRRDKNGWCVAIKTKPRGYIESDHVQDDVPYQFEEISHANKVIEVESISGLQDLRDGVEEVDPANLLKNEEESNNLNEESNTIEQKNERELEDDFEVYNFEEN</sequence>
<dbReference type="InterPro" id="IPR025452">
    <property type="entry name" value="DUF4218"/>
</dbReference>
<feature type="compositionally biased region" description="Acidic residues" evidence="1">
    <location>
        <begin position="441"/>
        <end position="454"/>
    </location>
</feature>
<evidence type="ECO:0000313" key="4">
    <source>
        <dbReference type="EMBL" id="RZB60184.1"/>
    </source>
</evidence>
<dbReference type="InterPro" id="IPR025312">
    <property type="entry name" value="DUF4216"/>
</dbReference>
<dbReference type="EMBL" id="QZWG01000016">
    <property type="protein sequence ID" value="RZB60184.1"/>
    <property type="molecule type" value="Genomic_DNA"/>
</dbReference>
<feature type="region of interest" description="Disordered" evidence="1">
    <location>
        <begin position="419"/>
        <end position="454"/>
    </location>
</feature>
<proteinExistence type="predicted"/>
<dbReference type="Pfam" id="PF13960">
    <property type="entry name" value="DUF4218"/>
    <property type="match status" value="1"/>
</dbReference>
<dbReference type="Proteomes" id="UP000289340">
    <property type="component" value="Chromosome 16"/>
</dbReference>
<reference evidence="4 5" key="1">
    <citation type="submission" date="2018-09" db="EMBL/GenBank/DDBJ databases">
        <title>A high-quality reference genome of wild soybean provides a powerful tool to mine soybean genomes.</title>
        <authorList>
            <person name="Xie M."/>
            <person name="Chung C.Y.L."/>
            <person name="Li M.-W."/>
            <person name="Wong F.-L."/>
            <person name="Chan T.-F."/>
            <person name="Lam H.-M."/>
        </authorList>
    </citation>
    <scope>NUCLEOTIDE SEQUENCE [LARGE SCALE GENOMIC DNA]</scope>
    <source>
        <strain evidence="5">cv. W05</strain>
        <tissue evidence="4">Hypocotyl of etiolated seedlings</tissue>
    </source>
</reference>
<evidence type="ECO:0000259" key="2">
    <source>
        <dbReference type="Pfam" id="PF13952"/>
    </source>
</evidence>
<feature type="domain" description="DUF4216" evidence="2">
    <location>
        <begin position="285"/>
        <end position="361"/>
    </location>
</feature>
<evidence type="ECO:0000256" key="1">
    <source>
        <dbReference type="SAM" id="MobiDB-lite"/>
    </source>
</evidence>
<gene>
    <name evidence="4" type="ORF">D0Y65_043100</name>
</gene>
<evidence type="ECO:0008006" key="6">
    <source>
        <dbReference type="Google" id="ProtNLM"/>
    </source>
</evidence>
<keyword evidence="5" id="KW-1185">Reference proteome</keyword>
<evidence type="ECO:0000313" key="5">
    <source>
        <dbReference type="Proteomes" id="UP000289340"/>
    </source>
</evidence>
<dbReference type="PANTHER" id="PTHR48258">
    <property type="entry name" value="DUF4218 DOMAIN-CONTAINING PROTEIN-RELATED"/>
    <property type="match status" value="1"/>
</dbReference>
<protein>
    <recommendedName>
        <fullName evidence="6">DUF4218 domain-containing protein</fullName>
    </recommendedName>
</protein>
<organism evidence="4 5">
    <name type="scientific">Glycine soja</name>
    <name type="common">Wild soybean</name>
    <dbReference type="NCBI Taxonomy" id="3848"/>
    <lineage>
        <taxon>Eukaryota</taxon>
        <taxon>Viridiplantae</taxon>
        <taxon>Streptophyta</taxon>
        <taxon>Embryophyta</taxon>
        <taxon>Tracheophyta</taxon>
        <taxon>Spermatophyta</taxon>
        <taxon>Magnoliopsida</taxon>
        <taxon>eudicotyledons</taxon>
        <taxon>Gunneridae</taxon>
        <taxon>Pentapetalae</taxon>
        <taxon>rosids</taxon>
        <taxon>fabids</taxon>
        <taxon>Fabales</taxon>
        <taxon>Fabaceae</taxon>
        <taxon>Papilionoideae</taxon>
        <taxon>50 kb inversion clade</taxon>
        <taxon>NPAAA clade</taxon>
        <taxon>indigoferoid/millettioid clade</taxon>
        <taxon>Phaseoleae</taxon>
        <taxon>Glycine</taxon>
        <taxon>Glycine subgen. Soja</taxon>
    </lineage>
</organism>
<accession>A0A445GG41</accession>
<name>A0A445GG41_GLYSO</name>
<comment type="caution">
    <text evidence="4">The sequence shown here is derived from an EMBL/GenBank/DDBJ whole genome shotgun (WGS) entry which is preliminary data.</text>
</comment>
<dbReference type="AlphaFoldDB" id="A0A445GG41"/>
<feature type="domain" description="DUF4218" evidence="3">
    <location>
        <begin position="122"/>
        <end position="191"/>
    </location>
</feature>
<dbReference type="Pfam" id="PF13952">
    <property type="entry name" value="DUF4216"/>
    <property type="match status" value="1"/>
</dbReference>
<dbReference type="PANTHER" id="PTHR48258:SF4">
    <property type="entry name" value="DUF4216 DOMAIN-CONTAINING PROTEIN"/>
    <property type="match status" value="1"/>
</dbReference>
<evidence type="ECO:0000259" key="3">
    <source>
        <dbReference type="Pfam" id="PF13960"/>
    </source>
</evidence>